<evidence type="ECO:0000256" key="1">
    <source>
        <dbReference type="ARBA" id="ARBA00001968"/>
    </source>
</evidence>
<evidence type="ECO:0000313" key="3">
    <source>
        <dbReference type="EMBL" id="CAB3988992.1"/>
    </source>
</evidence>
<evidence type="ECO:0000313" key="4">
    <source>
        <dbReference type="Proteomes" id="UP001152795"/>
    </source>
</evidence>
<accession>A0A7D9DNG9</accession>
<dbReference type="Pfam" id="PF13359">
    <property type="entry name" value="DDE_Tnp_4"/>
    <property type="match status" value="1"/>
</dbReference>
<dbReference type="OrthoDB" id="10062286at2759"/>
<keyword evidence="2" id="KW-0479">Metal-binding</keyword>
<dbReference type="Proteomes" id="UP001152795">
    <property type="component" value="Unassembled WGS sequence"/>
</dbReference>
<dbReference type="GO" id="GO:0046872">
    <property type="term" value="F:metal ion binding"/>
    <property type="evidence" value="ECO:0007669"/>
    <property type="project" value="UniProtKB-KW"/>
</dbReference>
<keyword evidence="4" id="KW-1185">Reference proteome</keyword>
<proteinExistence type="predicted"/>
<sequence length="104" mass="12237">MTLSFDPTTAKERAFNRSLRKRRVLIEQVFGRWKRFHLLHSEIRIKPEKVCLLIGACAILQNIAIMFNEPEEDEDIDPQEPEFELHVGHDTGRQIRAHITNNLF</sequence>
<evidence type="ECO:0000256" key="2">
    <source>
        <dbReference type="ARBA" id="ARBA00022723"/>
    </source>
</evidence>
<name>A0A7D9DNG9_PARCT</name>
<dbReference type="InterPro" id="IPR027806">
    <property type="entry name" value="HARBI1_dom"/>
</dbReference>
<reference evidence="3" key="1">
    <citation type="submission" date="2020-04" db="EMBL/GenBank/DDBJ databases">
        <authorList>
            <person name="Alioto T."/>
            <person name="Alioto T."/>
            <person name="Gomez Garrido J."/>
        </authorList>
    </citation>
    <scope>NUCLEOTIDE SEQUENCE</scope>
    <source>
        <strain evidence="3">A484AB</strain>
    </source>
</reference>
<gene>
    <name evidence="3" type="ORF">PACLA_8A043114</name>
</gene>
<dbReference type="EMBL" id="CACRXK020001416">
    <property type="protein sequence ID" value="CAB3988992.1"/>
    <property type="molecule type" value="Genomic_DNA"/>
</dbReference>
<comment type="cofactor">
    <cofactor evidence="1">
        <name>a divalent metal cation</name>
        <dbReference type="ChEBI" id="CHEBI:60240"/>
    </cofactor>
</comment>
<protein>
    <submittedName>
        <fullName evidence="3">Uncharacterized protein</fullName>
    </submittedName>
</protein>
<dbReference type="AlphaFoldDB" id="A0A7D9DNG9"/>
<organism evidence="3 4">
    <name type="scientific">Paramuricea clavata</name>
    <name type="common">Red gorgonian</name>
    <name type="synonym">Violescent sea-whip</name>
    <dbReference type="NCBI Taxonomy" id="317549"/>
    <lineage>
        <taxon>Eukaryota</taxon>
        <taxon>Metazoa</taxon>
        <taxon>Cnidaria</taxon>
        <taxon>Anthozoa</taxon>
        <taxon>Octocorallia</taxon>
        <taxon>Malacalcyonacea</taxon>
        <taxon>Plexauridae</taxon>
        <taxon>Paramuricea</taxon>
    </lineage>
</organism>
<comment type="caution">
    <text evidence="3">The sequence shown here is derived from an EMBL/GenBank/DDBJ whole genome shotgun (WGS) entry which is preliminary data.</text>
</comment>